<dbReference type="KEGG" id="bbn:BbuN40_C12"/>
<sequence length="265" mass="31130">MEIDNFLDLQKITAEVLLKIHEDNQKILQIIDKNKTLKNKIKKLTENKKENKQENSKTTAKLYLNPKTNQLIIKCVKTLKQIDPIAGWFVHLLVISGCRGAELQKVKMQDISTFLSKTGKTLYNIKVNVAKKKFTTCTREFVITEKEFNAIQKVHEIYFKKKNLNTSRTYFFQKTKHRFKDNRISIDCIAKKFKKLLRKWGFEARKSLHLCRNLFIFNLKSNGYNSFQIKELMKYSSTYEIDNIYGLSHASKIQAYECIKNSIAL</sequence>
<feature type="coiled-coil region" evidence="2">
    <location>
        <begin position="27"/>
        <end position="61"/>
    </location>
</feature>
<evidence type="ECO:0000256" key="2">
    <source>
        <dbReference type="SAM" id="Coils"/>
    </source>
</evidence>
<evidence type="ECO:0000313" key="4">
    <source>
        <dbReference type="EMBL" id="AAG36966.1"/>
    </source>
</evidence>
<protein>
    <submittedName>
        <fullName evidence="4">BBC11</fullName>
    </submittedName>
</protein>
<geneLocation type="plasmid" evidence="4">
    <name>cp9</name>
</geneLocation>
<dbReference type="GO" id="GO:0015074">
    <property type="term" value="P:DNA integration"/>
    <property type="evidence" value="ECO:0007669"/>
    <property type="project" value="InterPro"/>
</dbReference>
<name>H7C645_BORBN</name>
<dbReference type="GO" id="GO:0003677">
    <property type="term" value="F:DNA binding"/>
    <property type="evidence" value="ECO:0007669"/>
    <property type="project" value="InterPro"/>
</dbReference>
<dbReference type="InterPro" id="IPR011010">
    <property type="entry name" value="DNA_brk_join_enz"/>
</dbReference>
<dbReference type="Gene3D" id="1.10.443.10">
    <property type="entry name" value="Intergrase catalytic core"/>
    <property type="match status" value="1"/>
</dbReference>
<dbReference type="PIR" id="C70221">
    <property type="entry name" value="C70221"/>
</dbReference>
<proteinExistence type="predicted"/>
<dbReference type="RefSeq" id="WP_010258297.1">
    <property type="nucleotide sequence ID" value="NC_017399.1"/>
</dbReference>
<keyword evidence="1" id="KW-0233">DNA recombination</keyword>
<keyword evidence="2" id="KW-0175">Coiled coil</keyword>
<dbReference type="InterPro" id="IPR013762">
    <property type="entry name" value="Integrase-like_cat_sf"/>
</dbReference>
<dbReference type="EMBL" id="AF292711">
    <property type="protein sequence ID" value="AAG36966.1"/>
    <property type="molecule type" value="Genomic_DNA"/>
</dbReference>
<dbReference type="SUPFAM" id="SSF56349">
    <property type="entry name" value="DNA breaking-rejoining enzymes"/>
    <property type="match status" value="1"/>
</dbReference>
<keyword evidence="4" id="KW-0614">Plasmid</keyword>
<feature type="domain" description="Tyr recombinase" evidence="3">
    <location>
        <begin position="66"/>
        <end position="260"/>
    </location>
</feature>
<dbReference type="PROSITE" id="PS51898">
    <property type="entry name" value="TYR_RECOMBINASE"/>
    <property type="match status" value="1"/>
</dbReference>
<dbReference type="InterPro" id="IPR002104">
    <property type="entry name" value="Integrase_catalytic"/>
</dbReference>
<accession>H7C645</accession>
<evidence type="ECO:0000259" key="3">
    <source>
        <dbReference type="PROSITE" id="PS51898"/>
    </source>
</evidence>
<organism evidence="4">
    <name type="scientific">Borreliella burgdorferi (strain N40)</name>
    <name type="common">Borrelia burgdorferi</name>
    <dbReference type="NCBI Taxonomy" id="521007"/>
    <lineage>
        <taxon>Bacteria</taxon>
        <taxon>Pseudomonadati</taxon>
        <taxon>Spirochaetota</taxon>
        <taxon>Spirochaetia</taxon>
        <taxon>Spirochaetales</taxon>
        <taxon>Borreliaceae</taxon>
        <taxon>Borreliella</taxon>
    </lineage>
</organism>
<dbReference type="Pfam" id="PF00589">
    <property type="entry name" value="Phage_integrase"/>
    <property type="match status" value="1"/>
</dbReference>
<dbReference type="AlphaFoldDB" id="H7C645"/>
<evidence type="ECO:0000256" key="1">
    <source>
        <dbReference type="ARBA" id="ARBA00023172"/>
    </source>
</evidence>
<reference evidence="4" key="1">
    <citation type="journal article" date="2001" name="Mol. Microbiol.">
        <title>Isolation of a circular plasmid region sufficient for autonomous replication and transformation of infectious Borrelia burgdorferi.</title>
        <authorList>
            <person name="Stewart P.E."/>
            <person name="Thalken R."/>
            <person name="Bono J.L."/>
            <person name="Rosa P."/>
        </authorList>
    </citation>
    <scope>NUCLEOTIDE SEQUENCE</scope>
    <source>
        <strain evidence="4">N40</strain>
        <plasmid evidence="4">cp9</plasmid>
    </source>
</reference>
<dbReference type="GO" id="GO:0006310">
    <property type="term" value="P:DNA recombination"/>
    <property type="evidence" value="ECO:0007669"/>
    <property type="project" value="UniProtKB-KW"/>
</dbReference>